<protein>
    <recommendedName>
        <fullName evidence="3">MAM domain-containing protein</fullName>
    </recommendedName>
</protein>
<dbReference type="PROSITE" id="PS50060">
    <property type="entry name" value="MAM_2"/>
    <property type="match status" value="2"/>
</dbReference>
<dbReference type="PANTHER" id="PTHR23282">
    <property type="entry name" value="APICAL ENDOSOMAL GLYCOPROTEIN PRECURSOR"/>
    <property type="match status" value="1"/>
</dbReference>
<dbReference type="InterPro" id="IPR051560">
    <property type="entry name" value="MAM_domain-containing"/>
</dbReference>
<feature type="transmembrane region" description="Helical" evidence="2">
    <location>
        <begin position="598"/>
        <end position="619"/>
    </location>
</feature>
<dbReference type="SMART" id="SM00137">
    <property type="entry name" value="MAM"/>
    <property type="match status" value="2"/>
</dbReference>
<name>A0A6J8C027_MYTCO</name>
<evidence type="ECO:0000313" key="5">
    <source>
        <dbReference type="Proteomes" id="UP000507470"/>
    </source>
</evidence>
<sequence length="803" mass="91205">MFAGFQENIFLSNSNSLSCGSNTTIEIVDLKVQQYTPSCPENKQCNLTEEQTNAIKMGCNGERSCTISTIIPNKCDFNNIVSFSYSCAEIVNSSCTFDNGSCHWTVSRYDKYEWTRWRGRTSKYNTGPNRDHTTSTAYGYYVYTKSEIGSKSNDTSDLQTELIVPSPEQCLTFWYHMYGEHINTLKVFQLNNEQKVELWSKANNQGDTCHFQSLLLEDIGPYRIMFSATRGDGYKSDIAIDDVYVTNTACMKASTIDCNFETDKCGWATEGTIYKWTQLDVSKYYYPGPVADHTHGTADGHFIRLKGSNPNIPEGMKSNLTSSTISPGGNVCFTFWYYMYEESAGTLNVYIESGNITKKHWSQSATLANSWKFANLDISKAKPYRIIFEGIRGDGYWSEIALDDILLLQRSCSDKRQPTDKNKKVNKSGLESRALEWLTFPTPPVIPMLLQQVQVFGNSGGVMYNKDHSKWQIEDFHSIKSEDCLINYSQSCHKTDESISFTGCSKYYLQLNKTRFMFDREYDDCSAVYKEAQTSIITLCNEKNNSDICTFNLSEAIGKYPRCFQSNTLLLNYTCKERVPTTLSEESQETNVSLDRGLVVGMVVAIVLLACVVVIICLVRRHVLCRKPKHAKEKQTTGLDNSGFVGNRSASLISGTDNINNQKVEYIGTHDNHCNMQMNESTSFIKGQKQKIDPTNLSKDLDHYETRFAGSESYARANLSRSNENKQNSKTEQDDIYCQSEEGTYDISGYNRHKEADGNIYSHTVDDVYDSTTHKRNDDDQEDKYDHFIGHKTEDVYDTSMHT</sequence>
<feature type="region of interest" description="Disordered" evidence="1">
    <location>
        <begin position="715"/>
        <end position="734"/>
    </location>
</feature>
<dbReference type="EMBL" id="CACVKT020004349">
    <property type="protein sequence ID" value="CAC5389543.1"/>
    <property type="molecule type" value="Genomic_DNA"/>
</dbReference>
<dbReference type="OrthoDB" id="412155at2759"/>
<organism evidence="4 5">
    <name type="scientific">Mytilus coruscus</name>
    <name type="common">Sea mussel</name>
    <dbReference type="NCBI Taxonomy" id="42192"/>
    <lineage>
        <taxon>Eukaryota</taxon>
        <taxon>Metazoa</taxon>
        <taxon>Spiralia</taxon>
        <taxon>Lophotrochozoa</taxon>
        <taxon>Mollusca</taxon>
        <taxon>Bivalvia</taxon>
        <taxon>Autobranchia</taxon>
        <taxon>Pteriomorphia</taxon>
        <taxon>Mytilida</taxon>
        <taxon>Mytiloidea</taxon>
        <taxon>Mytilidae</taxon>
        <taxon>Mytilinae</taxon>
        <taxon>Mytilus</taxon>
    </lineage>
</organism>
<evidence type="ECO:0000256" key="1">
    <source>
        <dbReference type="SAM" id="MobiDB-lite"/>
    </source>
</evidence>
<feature type="domain" description="MAM" evidence="3">
    <location>
        <begin position="256"/>
        <end position="414"/>
    </location>
</feature>
<dbReference type="Gene3D" id="2.60.120.200">
    <property type="match status" value="2"/>
</dbReference>
<gene>
    <name evidence="4" type="ORF">MCOR_24701</name>
</gene>
<dbReference type="SUPFAM" id="SSF49899">
    <property type="entry name" value="Concanavalin A-like lectins/glucanases"/>
    <property type="match status" value="2"/>
</dbReference>
<accession>A0A6J8C027</accession>
<keyword evidence="2" id="KW-1133">Transmembrane helix</keyword>
<dbReference type="Proteomes" id="UP000507470">
    <property type="component" value="Unassembled WGS sequence"/>
</dbReference>
<proteinExistence type="predicted"/>
<dbReference type="GO" id="GO:0016020">
    <property type="term" value="C:membrane"/>
    <property type="evidence" value="ECO:0007669"/>
    <property type="project" value="InterPro"/>
</dbReference>
<evidence type="ECO:0000259" key="3">
    <source>
        <dbReference type="PROSITE" id="PS50060"/>
    </source>
</evidence>
<keyword evidence="2" id="KW-0472">Membrane</keyword>
<dbReference type="InterPro" id="IPR000998">
    <property type="entry name" value="MAM_dom"/>
</dbReference>
<dbReference type="InterPro" id="IPR013320">
    <property type="entry name" value="ConA-like_dom_sf"/>
</dbReference>
<feature type="domain" description="MAM" evidence="3">
    <location>
        <begin position="93"/>
        <end position="252"/>
    </location>
</feature>
<evidence type="ECO:0000256" key="2">
    <source>
        <dbReference type="SAM" id="Phobius"/>
    </source>
</evidence>
<dbReference type="CDD" id="cd06263">
    <property type="entry name" value="MAM"/>
    <property type="match status" value="2"/>
</dbReference>
<evidence type="ECO:0000313" key="4">
    <source>
        <dbReference type="EMBL" id="CAC5389543.1"/>
    </source>
</evidence>
<dbReference type="PANTHER" id="PTHR23282:SF142">
    <property type="entry name" value="MAM DOMAIN-CONTAINING PROTEIN"/>
    <property type="match status" value="1"/>
</dbReference>
<dbReference type="PROSITE" id="PS00740">
    <property type="entry name" value="MAM_1"/>
    <property type="match status" value="1"/>
</dbReference>
<dbReference type="AlphaFoldDB" id="A0A6J8C027"/>
<keyword evidence="5" id="KW-1185">Reference proteome</keyword>
<reference evidence="4 5" key="1">
    <citation type="submission" date="2020-06" db="EMBL/GenBank/DDBJ databases">
        <authorList>
            <person name="Li R."/>
            <person name="Bekaert M."/>
        </authorList>
    </citation>
    <scope>NUCLEOTIDE SEQUENCE [LARGE SCALE GENOMIC DNA]</scope>
    <source>
        <strain evidence="5">wild</strain>
    </source>
</reference>
<keyword evidence="2" id="KW-0812">Transmembrane</keyword>
<dbReference type="Pfam" id="PF00629">
    <property type="entry name" value="MAM"/>
    <property type="match status" value="2"/>
</dbReference>
<feature type="compositionally biased region" description="Basic and acidic residues" evidence="1">
    <location>
        <begin position="723"/>
        <end position="733"/>
    </location>
</feature>